<evidence type="ECO:0000256" key="11">
    <source>
        <dbReference type="ARBA" id="ARBA00023180"/>
    </source>
</evidence>
<comment type="caution">
    <text evidence="22">The sequence shown here is derived from an EMBL/GenBank/DDBJ whole genome shotgun (WGS) entry which is preliminary data.</text>
</comment>
<dbReference type="PROSITE" id="PS50283">
    <property type="entry name" value="NA_SOLUT_SYMP_3"/>
    <property type="match status" value="1"/>
</dbReference>
<keyword evidence="12" id="KW-0739">Sodium transport</keyword>
<evidence type="ECO:0000256" key="17">
    <source>
        <dbReference type="ARBA" id="ARBA00042835"/>
    </source>
</evidence>
<evidence type="ECO:0000256" key="15">
    <source>
        <dbReference type="ARBA" id="ARBA00039217"/>
    </source>
</evidence>
<evidence type="ECO:0000256" key="16">
    <source>
        <dbReference type="ARBA" id="ARBA00041339"/>
    </source>
</evidence>
<evidence type="ECO:0000256" key="1">
    <source>
        <dbReference type="ARBA" id="ARBA00004424"/>
    </source>
</evidence>
<evidence type="ECO:0000256" key="5">
    <source>
        <dbReference type="ARBA" id="ARBA00022597"/>
    </source>
</evidence>
<keyword evidence="8" id="KW-0915">Sodium</keyword>
<evidence type="ECO:0000313" key="23">
    <source>
        <dbReference type="Proteomes" id="UP000190648"/>
    </source>
</evidence>
<comment type="catalytic activity">
    <reaction evidence="14">
        <text>D-fructopyranose(out) + Na(+)(out) = D-fructopyranose(in) + Na(+)(in)</text>
        <dbReference type="Rhea" id="RHEA:72915"/>
        <dbReference type="ChEBI" id="CHEBI:29101"/>
        <dbReference type="ChEBI" id="CHEBI:37714"/>
    </reaction>
    <physiologicalReaction direction="left-to-right" evidence="14">
        <dbReference type="Rhea" id="RHEA:72916"/>
    </physiologicalReaction>
</comment>
<evidence type="ECO:0000256" key="2">
    <source>
        <dbReference type="ARBA" id="ARBA00006434"/>
    </source>
</evidence>
<evidence type="ECO:0000313" key="22">
    <source>
        <dbReference type="EMBL" id="OPJ87412.1"/>
    </source>
</evidence>
<name>A0A1V4KSJ1_PATFA</name>
<keyword evidence="9" id="KW-0406">Ion transport</keyword>
<keyword evidence="5" id="KW-0762">Sugar transport</keyword>
<evidence type="ECO:0000256" key="6">
    <source>
        <dbReference type="ARBA" id="ARBA00022692"/>
    </source>
</evidence>
<feature type="region of interest" description="Disordered" evidence="20">
    <location>
        <begin position="229"/>
        <end position="269"/>
    </location>
</feature>
<protein>
    <recommendedName>
        <fullName evidence="15">Sodium/mannose cotransporter SLC5A10</fullName>
    </recommendedName>
    <alternativeName>
        <fullName evidence="16">Sodium/glucose cotransporter 5</fullName>
    </alternativeName>
    <alternativeName>
        <fullName evidence="17">Solute carrier family 5 member 10</fullName>
    </alternativeName>
</protein>
<comment type="similarity">
    <text evidence="2 19">Belongs to the sodium:solute symporter (SSF) (TC 2.A.21) family.</text>
</comment>
<dbReference type="InterPro" id="IPR001734">
    <property type="entry name" value="Na/solute_symporter"/>
</dbReference>
<dbReference type="OrthoDB" id="6132759at2759"/>
<feature type="transmembrane region" description="Helical" evidence="21">
    <location>
        <begin position="84"/>
        <end position="105"/>
    </location>
</feature>
<evidence type="ECO:0000256" key="13">
    <source>
        <dbReference type="ARBA" id="ARBA00036082"/>
    </source>
</evidence>
<feature type="transmembrane region" description="Helical" evidence="21">
    <location>
        <begin position="117"/>
        <end position="139"/>
    </location>
</feature>
<dbReference type="Proteomes" id="UP000190648">
    <property type="component" value="Unassembled WGS sequence"/>
</dbReference>
<dbReference type="PANTHER" id="PTHR11819:SF128">
    <property type="entry name" value="SODIUM_MANNOSE COTRANSPORTER SLC5A10"/>
    <property type="match status" value="1"/>
</dbReference>
<proteinExistence type="inferred from homology"/>
<keyword evidence="3" id="KW-0813">Transport</keyword>
<feature type="transmembrane region" description="Helical" evidence="21">
    <location>
        <begin position="275"/>
        <end position="298"/>
    </location>
</feature>
<evidence type="ECO:0000256" key="20">
    <source>
        <dbReference type="SAM" id="MobiDB-lite"/>
    </source>
</evidence>
<keyword evidence="11" id="KW-0325">Glycoprotein</keyword>
<evidence type="ECO:0000256" key="8">
    <source>
        <dbReference type="ARBA" id="ARBA00023053"/>
    </source>
</evidence>
<dbReference type="Pfam" id="PF00474">
    <property type="entry name" value="SSF"/>
    <property type="match status" value="1"/>
</dbReference>
<keyword evidence="10 21" id="KW-0472">Membrane</keyword>
<evidence type="ECO:0000256" key="14">
    <source>
        <dbReference type="ARBA" id="ARBA00036553"/>
    </source>
</evidence>
<evidence type="ECO:0000256" key="12">
    <source>
        <dbReference type="ARBA" id="ARBA00023201"/>
    </source>
</evidence>
<comment type="catalytic activity">
    <reaction evidence="13">
        <text>D-mannose(out) + Na(+)(out) = D-mannose(in) + Na(+)(in)</text>
        <dbReference type="Rhea" id="RHEA:72907"/>
        <dbReference type="ChEBI" id="CHEBI:4208"/>
        <dbReference type="ChEBI" id="CHEBI:29101"/>
    </reaction>
    <physiologicalReaction direction="left-to-right" evidence="13">
        <dbReference type="Rhea" id="RHEA:72908"/>
    </physiologicalReaction>
</comment>
<evidence type="ECO:0000256" key="7">
    <source>
        <dbReference type="ARBA" id="ARBA00022989"/>
    </source>
</evidence>
<keyword evidence="6 21" id="KW-0812">Transmembrane</keyword>
<evidence type="ECO:0000256" key="18">
    <source>
        <dbReference type="ARBA" id="ARBA00045692"/>
    </source>
</evidence>
<dbReference type="AlphaFoldDB" id="A0A1V4KSJ1"/>
<dbReference type="GO" id="GO:0016324">
    <property type="term" value="C:apical plasma membrane"/>
    <property type="evidence" value="ECO:0007669"/>
    <property type="project" value="UniProtKB-SubCell"/>
</dbReference>
<evidence type="ECO:0000256" key="21">
    <source>
        <dbReference type="SAM" id="Phobius"/>
    </source>
</evidence>
<feature type="transmembrane region" description="Helical" evidence="21">
    <location>
        <begin position="184"/>
        <end position="209"/>
    </location>
</feature>
<dbReference type="InterPro" id="IPR018212">
    <property type="entry name" value="Na/solute_symporter_CS"/>
</dbReference>
<evidence type="ECO:0000256" key="3">
    <source>
        <dbReference type="ARBA" id="ARBA00022448"/>
    </source>
</evidence>
<evidence type="ECO:0000256" key="19">
    <source>
        <dbReference type="RuleBase" id="RU362091"/>
    </source>
</evidence>
<dbReference type="EMBL" id="LSYS01001700">
    <property type="protein sequence ID" value="OPJ87412.1"/>
    <property type="molecule type" value="Genomic_DNA"/>
</dbReference>
<dbReference type="Gene3D" id="1.20.1730.10">
    <property type="entry name" value="Sodium/glucose cotransporter"/>
    <property type="match status" value="1"/>
</dbReference>
<keyword evidence="4" id="KW-1003">Cell membrane</keyword>
<keyword evidence="7 21" id="KW-1133">Transmembrane helix</keyword>
<evidence type="ECO:0000256" key="4">
    <source>
        <dbReference type="ARBA" id="ARBA00022475"/>
    </source>
</evidence>
<feature type="transmembrane region" description="Helical" evidence="21">
    <location>
        <begin position="43"/>
        <end position="63"/>
    </location>
</feature>
<reference evidence="22 23" key="1">
    <citation type="submission" date="2016-02" db="EMBL/GenBank/DDBJ databases">
        <title>Band-tailed pigeon sequencing and assembly.</title>
        <authorList>
            <person name="Soares A.E."/>
            <person name="Novak B.J."/>
            <person name="Rice E.S."/>
            <person name="O'Connell B."/>
            <person name="Chang D."/>
            <person name="Weber S."/>
            <person name="Shapiro B."/>
        </authorList>
    </citation>
    <scope>NUCLEOTIDE SEQUENCE [LARGE SCALE GENOMIC DNA]</scope>
    <source>
        <strain evidence="22">BTP2013</strain>
        <tissue evidence="22">Blood</tissue>
    </source>
</reference>
<keyword evidence="23" id="KW-1185">Reference proteome</keyword>
<dbReference type="STRING" id="372326.A0A1V4KSJ1"/>
<accession>A0A1V4KSJ1</accession>
<dbReference type="PROSITE" id="PS00457">
    <property type="entry name" value="NA_SOLUT_SYMP_2"/>
    <property type="match status" value="1"/>
</dbReference>
<evidence type="ECO:0000256" key="9">
    <source>
        <dbReference type="ARBA" id="ARBA00023065"/>
    </source>
</evidence>
<dbReference type="InterPro" id="IPR038377">
    <property type="entry name" value="Na/Glc_symporter_sf"/>
</dbReference>
<comment type="subcellular location">
    <subcellularLocation>
        <location evidence="1">Apical cell membrane</location>
        <topology evidence="1">Multi-pass membrane protein</topology>
    </subcellularLocation>
</comment>
<evidence type="ECO:0000256" key="10">
    <source>
        <dbReference type="ARBA" id="ARBA00023136"/>
    </source>
</evidence>
<organism evidence="22 23">
    <name type="scientific">Patagioenas fasciata monilis</name>
    <dbReference type="NCBI Taxonomy" id="372326"/>
    <lineage>
        <taxon>Eukaryota</taxon>
        <taxon>Metazoa</taxon>
        <taxon>Chordata</taxon>
        <taxon>Craniata</taxon>
        <taxon>Vertebrata</taxon>
        <taxon>Euteleostomi</taxon>
        <taxon>Archelosauria</taxon>
        <taxon>Archosauria</taxon>
        <taxon>Dinosauria</taxon>
        <taxon>Saurischia</taxon>
        <taxon>Theropoda</taxon>
        <taxon>Coelurosauria</taxon>
        <taxon>Aves</taxon>
        <taxon>Neognathae</taxon>
        <taxon>Neoaves</taxon>
        <taxon>Columbimorphae</taxon>
        <taxon>Columbiformes</taxon>
        <taxon>Columbidae</taxon>
        <taxon>Patagioenas</taxon>
    </lineage>
</organism>
<sequence>MRDAVGCVDPEECTRVCGAAVGCSNIAYPKLVVELMPSGLRGLMIAVMMAALMSSLTSIFNSSSTLFTMDIWRKLRPGAGERELLLVGRVVTVVLVALSVVWIPILQSSSGGQLYVYIQAVTSYLAPPVTAVFILAVFWPRANEQGAFWGLMVGLALGMARMGLELAHPPPRCGTLDLRPHILASIHYLHFAVLLCAITGAIVVGGSLLTPPPPLAQLKDLTWWTLSREPPQPSMDGTSQGPPDGSCPATLGSQQPSKPERPPTVALRDPTESPFWARICATNAVILMCVNIFCYAYFA</sequence>
<gene>
    <name evidence="22" type="ORF">AV530_000896</name>
</gene>
<dbReference type="PANTHER" id="PTHR11819">
    <property type="entry name" value="SOLUTE CARRIER FAMILY 5"/>
    <property type="match status" value="1"/>
</dbReference>
<comment type="function">
    <text evidence="18">Electrogenic Na+-coupled sugar symporter that actively transports D-mannose or D-fructose at the plasma membrane, with a Na+ to sugar coupling ratio of 1:1. Transporter activity is driven by a transmembrane Na+ electrochemical gradient set by the Na+/K+ pump. Exclusively recognizes sugar substrates having a pyranose ring with an axial hydroxyl group on carbon 2. Has likely evolved to enable renal reabsorption of D-mannose, an important constituent of oligosaccharide chains of glycoproteins. Contributes to dietary D-fructose reabsorption from glomerular filtrate across the brush border of the kidney.</text>
</comment>
<dbReference type="GO" id="GO:0005412">
    <property type="term" value="F:D-glucose:sodium symporter activity"/>
    <property type="evidence" value="ECO:0007669"/>
    <property type="project" value="TreeGrafter"/>
</dbReference>